<organism evidence="1 2">
    <name type="scientific">Robertmurraya mangrovi</name>
    <dbReference type="NCBI Taxonomy" id="3098077"/>
    <lineage>
        <taxon>Bacteria</taxon>
        <taxon>Bacillati</taxon>
        <taxon>Bacillota</taxon>
        <taxon>Bacilli</taxon>
        <taxon>Bacillales</taxon>
        <taxon>Bacillaceae</taxon>
        <taxon>Robertmurraya</taxon>
    </lineage>
</organism>
<reference evidence="1 2" key="1">
    <citation type="submission" date="2023-11" db="EMBL/GenBank/DDBJ databases">
        <title>Bacillus jintuensis, isolated from a mudflat on the Beibu Gulf coast.</title>
        <authorList>
            <person name="Li M."/>
        </authorList>
    </citation>
    <scope>NUCLEOTIDE SEQUENCE [LARGE SCALE GENOMIC DNA]</scope>
    <source>
        <strain evidence="1 2">31A1R</strain>
    </source>
</reference>
<accession>A0ABU5J395</accession>
<dbReference type="Proteomes" id="UP001290455">
    <property type="component" value="Unassembled WGS sequence"/>
</dbReference>
<name>A0ABU5J395_9BACI</name>
<comment type="caution">
    <text evidence="1">The sequence shown here is derived from an EMBL/GenBank/DDBJ whole genome shotgun (WGS) entry which is preliminary data.</text>
</comment>
<protein>
    <submittedName>
        <fullName evidence="1">YpbS family protein</fullName>
    </submittedName>
</protein>
<dbReference type="EMBL" id="JAXOFX010000017">
    <property type="protein sequence ID" value="MDZ5473873.1"/>
    <property type="molecule type" value="Genomic_DNA"/>
</dbReference>
<dbReference type="Pfam" id="PF10752">
    <property type="entry name" value="DUF2533"/>
    <property type="match status" value="1"/>
</dbReference>
<gene>
    <name evidence="1" type="ORF">SM124_19315</name>
</gene>
<dbReference type="InterPro" id="IPR019688">
    <property type="entry name" value="DUF2533"/>
</dbReference>
<dbReference type="RefSeq" id="WP_322448166.1">
    <property type="nucleotide sequence ID" value="NZ_JAXOFX010000017.1"/>
</dbReference>
<evidence type="ECO:0000313" key="1">
    <source>
        <dbReference type="EMBL" id="MDZ5473873.1"/>
    </source>
</evidence>
<evidence type="ECO:0000313" key="2">
    <source>
        <dbReference type="Proteomes" id="UP001290455"/>
    </source>
</evidence>
<sequence>MSVHKEISSHVNKQNKIIKEFFALDQKREQLIDEALQLCQQGLPFTTDKINEVTKEMNEISKLLENIPSRKLVTPQMVQEYAEKLKK</sequence>
<keyword evidence="2" id="KW-1185">Reference proteome</keyword>
<proteinExistence type="predicted"/>